<accession>A0A6P8H1V6</accession>
<gene>
    <name evidence="2" type="primary">LOC116286930</name>
</gene>
<dbReference type="Proteomes" id="UP000515163">
    <property type="component" value="Unplaced"/>
</dbReference>
<reference evidence="2" key="1">
    <citation type="submission" date="2025-08" db="UniProtKB">
        <authorList>
            <consortium name="RefSeq"/>
        </authorList>
    </citation>
    <scope>IDENTIFICATION</scope>
</reference>
<dbReference type="AlphaFoldDB" id="A0A6P8H1V6"/>
<dbReference type="InParanoid" id="A0A6P8H1V6"/>
<evidence type="ECO:0000313" key="2">
    <source>
        <dbReference type="RefSeq" id="XP_031549386.1"/>
    </source>
</evidence>
<proteinExistence type="predicted"/>
<organism evidence="1 2">
    <name type="scientific">Actinia tenebrosa</name>
    <name type="common">Australian red waratah sea anemone</name>
    <dbReference type="NCBI Taxonomy" id="6105"/>
    <lineage>
        <taxon>Eukaryota</taxon>
        <taxon>Metazoa</taxon>
        <taxon>Cnidaria</taxon>
        <taxon>Anthozoa</taxon>
        <taxon>Hexacorallia</taxon>
        <taxon>Actiniaria</taxon>
        <taxon>Actiniidae</taxon>
        <taxon>Actinia</taxon>
    </lineage>
</organism>
<dbReference type="OrthoDB" id="5987091at2759"/>
<dbReference type="InterPro" id="IPR052055">
    <property type="entry name" value="Hepadnavirus_pol/RT"/>
</dbReference>
<keyword evidence="1" id="KW-1185">Reference proteome</keyword>
<protein>
    <submittedName>
        <fullName evidence="2">Uncharacterized protein LOC116286930</fullName>
    </submittedName>
</protein>
<dbReference type="InterPro" id="IPR036397">
    <property type="entry name" value="RNaseH_sf"/>
</dbReference>
<dbReference type="RefSeq" id="XP_031549386.1">
    <property type="nucleotide sequence ID" value="XM_031693526.1"/>
</dbReference>
<name>A0A6P8H1V6_ACTTE</name>
<dbReference type="GO" id="GO:0003676">
    <property type="term" value="F:nucleic acid binding"/>
    <property type="evidence" value="ECO:0007669"/>
    <property type="project" value="InterPro"/>
</dbReference>
<dbReference type="PANTHER" id="PTHR33050:SF7">
    <property type="entry name" value="RIBONUCLEASE H"/>
    <property type="match status" value="1"/>
</dbReference>
<dbReference type="KEGG" id="aten:116286930"/>
<dbReference type="CDD" id="cd09275">
    <property type="entry name" value="RNase_HI_RT_DIRS1"/>
    <property type="match status" value="1"/>
</dbReference>
<dbReference type="Gene3D" id="3.30.420.10">
    <property type="entry name" value="Ribonuclease H-like superfamily/Ribonuclease H"/>
    <property type="match status" value="1"/>
</dbReference>
<dbReference type="PANTHER" id="PTHR33050">
    <property type="entry name" value="REVERSE TRANSCRIPTASE DOMAIN-CONTAINING PROTEIN"/>
    <property type="match status" value="1"/>
</dbReference>
<evidence type="ECO:0000313" key="1">
    <source>
        <dbReference type="Proteomes" id="UP000515163"/>
    </source>
</evidence>
<sequence>MTIKLTPEKAEKLKNCCQEVISTARPTIRTIAKLLGLMTASFPGVRYGPLYYRRLDREKTRALSMHRDFDRKMTLSLYTKVHIKWWIDSIHTSFNIINHGDPHITLYTDASKIGWGCDCQGIATGGPWSPEEAGKHINYLEMLAIKLALESFENKVSHKHVKLMVDNMTAVTILSNMGSSHSWELNELNIEIWEWCIKREIWLTLAHVPGVNNVIADRESRLKRREIEWTLNQTLFEEGSKRLSVKPQNRLICLTA</sequence>
<dbReference type="InterPro" id="IPR012337">
    <property type="entry name" value="RNaseH-like_sf"/>
</dbReference>
<dbReference type="GeneID" id="116286930"/>
<dbReference type="SUPFAM" id="SSF53098">
    <property type="entry name" value="Ribonuclease H-like"/>
    <property type="match status" value="1"/>
</dbReference>